<comment type="subcellular location">
    <subcellularLocation>
        <location evidence="1">Membrane</location>
        <topology evidence="1">Single-pass membrane protein</topology>
    </subcellularLocation>
</comment>
<dbReference type="OrthoDB" id="529273at2759"/>
<dbReference type="GO" id="GO:0035269">
    <property type="term" value="P:protein O-linked glycosylation via mannose"/>
    <property type="evidence" value="ECO:0007669"/>
    <property type="project" value="TreeGrafter"/>
</dbReference>
<name>A0A165SL11_9APHY</name>
<protein>
    <recommendedName>
        <fullName evidence="8">Glycosyltransferase 61 catalytic domain-containing protein</fullName>
    </recommendedName>
</protein>
<dbReference type="PANTHER" id="PTHR20961:SF38">
    <property type="entry name" value="PROTEIN O-LINKED-MANNOSE BETA-1,4-N-ACETYLGLUCOSAMINYLTRANSFERASE 2"/>
    <property type="match status" value="1"/>
</dbReference>
<evidence type="ECO:0000256" key="4">
    <source>
        <dbReference type="ARBA" id="ARBA00022692"/>
    </source>
</evidence>
<evidence type="ECO:0000256" key="6">
    <source>
        <dbReference type="ARBA" id="ARBA00023136"/>
    </source>
</evidence>
<keyword evidence="4" id="KW-0812">Transmembrane</keyword>
<dbReference type="STRING" id="1314783.A0A165SL11"/>
<keyword evidence="3" id="KW-0808">Transferase</keyword>
<evidence type="ECO:0000313" key="9">
    <source>
        <dbReference type="EMBL" id="KZT72152.1"/>
    </source>
</evidence>
<accession>A0A165SL11</accession>
<evidence type="ECO:0000313" key="10">
    <source>
        <dbReference type="Proteomes" id="UP000076727"/>
    </source>
</evidence>
<dbReference type="EMBL" id="KV429042">
    <property type="protein sequence ID" value="KZT72152.1"/>
    <property type="molecule type" value="Genomic_DNA"/>
</dbReference>
<evidence type="ECO:0000256" key="5">
    <source>
        <dbReference type="ARBA" id="ARBA00022989"/>
    </source>
</evidence>
<organism evidence="9 10">
    <name type="scientific">Daedalea quercina L-15889</name>
    <dbReference type="NCBI Taxonomy" id="1314783"/>
    <lineage>
        <taxon>Eukaryota</taxon>
        <taxon>Fungi</taxon>
        <taxon>Dikarya</taxon>
        <taxon>Basidiomycota</taxon>
        <taxon>Agaricomycotina</taxon>
        <taxon>Agaricomycetes</taxon>
        <taxon>Polyporales</taxon>
        <taxon>Fomitopsis</taxon>
    </lineage>
</organism>
<dbReference type="InterPro" id="IPR049625">
    <property type="entry name" value="Glyco_transf_61_cat"/>
</dbReference>
<feature type="domain" description="Glycosyltransferase 61 catalytic" evidence="8">
    <location>
        <begin position="382"/>
        <end position="464"/>
    </location>
</feature>
<keyword evidence="2" id="KW-0328">Glycosyltransferase</keyword>
<evidence type="ECO:0000256" key="7">
    <source>
        <dbReference type="ARBA" id="ARBA00023180"/>
    </source>
</evidence>
<keyword evidence="7" id="KW-0325">Glycoprotein</keyword>
<keyword evidence="5" id="KW-1133">Transmembrane helix</keyword>
<dbReference type="GO" id="GO:0005783">
    <property type="term" value="C:endoplasmic reticulum"/>
    <property type="evidence" value="ECO:0007669"/>
    <property type="project" value="TreeGrafter"/>
</dbReference>
<reference evidence="9 10" key="1">
    <citation type="journal article" date="2016" name="Mol. Biol. Evol.">
        <title>Comparative Genomics of Early-Diverging Mushroom-Forming Fungi Provides Insights into the Origins of Lignocellulose Decay Capabilities.</title>
        <authorList>
            <person name="Nagy L.G."/>
            <person name="Riley R."/>
            <person name="Tritt A."/>
            <person name="Adam C."/>
            <person name="Daum C."/>
            <person name="Floudas D."/>
            <person name="Sun H."/>
            <person name="Yadav J.S."/>
            <person name="Pangilinan J."/>
            <person name="Larsson K.H."/>
            <person name="Matsuura K."/>
            <person name="Barry K."/>
            <person name="Labutti K."/>
            <person name="Kuo R."/>
            <person name="Ohm R.A."/>
            <person name="Bhattacharya S.S."/>
            <person name="Shirouzu T."/>
            <person name="Yoshinaga Y."/>
            <person name="Martin F.M."/>
            <person name="Grigoriev I.V."/>
            <person name="Hibbett D.S."/>
        </authorList>
    </citation>
    <scope>NUCLEOTIDE SEQUENCE [LARGE SCALE GENOMIC DNA]</scope>
    <source>
        <strain evidence="9 10">L-15889</strain>
    </source>
</reference>
<evidence type="ECO:0000259" key="8">
    <source>
        <dbReference type="Pfam" id="PF04577"/>
    </source>
</evidence>
<dbReference type="Pfam" id="PF04577">
    <property type="entry name" value="Glyco_transf_61"/>
    <property type="match status" value="1"/>
</dbReference>
<evidence type="ECO:0000256" key="3">
    <source>
        <dbReference type="ARBA" id="ARBA00022679"/>
    </source>
</evidence>
<keyword evidence="6" id="KW-0472">Membrane</keyword>
<sequence length="543" mass="60812">MAMGGLPRTRSLRDVVLILLGATTMHLASVFMGFHEHSGSIIVKTEVSSHFLEDYNNTLAAPAADDDREKSRQHDTQKILDSGKSGIDVAYELPETTVLSHAPGWTVFQNLYMSNGTLYIVTSEPASFPHIRMVTSTGLAAENTPENIAAREPTERDMDVISPAEARRRWGSNPDRGERNRVWSVGGNTVLVNEPSQFLDHYYHFCAELVMGVWPFWLGTFNVHVDPSSPRVSAAPHIDRMIFAHAEATGWRDGPGFNSYFLRAGFPSMTVEVETDWRDRIAATATRDVPERAWHFDTLMLTDRSAAFRGESCGSRNQRIASESIEHMEKMGTLSKWWWEPLRQEVLRFAGVDQETLEIGTKADAVAARKNGAEVDWAGSTSLSKPQSIVITYISRQGARRHLIDEDHQALVHALTAMCTAHHWELNIVQAENLTHDEQLKLVARTTVLLGVHGNGLTHLIMMPVTPISTVIEIFYPTGYANDYKWTAHALGMKHFAVWNDTYHTYPEQLLPSYPEGFQGTQIPVYAPVVTQIIQDRIAGRLP</sequence>
<proteinExistence type="predicted"/>
<dbReference type="AlphaFoldDB" id="A0A165SL11"/>
<dbReference type="PANTHER" id="PTHR20961">
    <property type="entry name" value="GLYCOSYLTRANSFERASE"/>
    <property type="match status" value="1"/>
</dbReference>
<evidence type="ECO:0000256" key="2">
    <source>
        <dbReference type="ARBA" id="ARBA00022676"/>
    </source>
</evidence>
<gene>
    <name evidence="9" type="ORF">DAEQUDRAFT_809411</name>
</gene>
<dbReference type="InterPro" id="IPR007657">
    <property type="entry name" value="Glycosyltransferase_61"/>
</dbReference>
<evidence type="ECO:0000256" key="1">
    <source>
        <dbReference type="ARBA" id="ARBA00004167"/>
    </source>
</evidence>
<dbReference type="Proteomes" id="UP000076727">
    <property type="component" value="Unassembled WGS sequence"/>
</dbReference>
<dbReference type="GO" id="GO:0016020">
    <property type="term" value="C:membrane"/>
    <property type="evidence" value="ECO:0007669"/>
    <property type="project" value="UniProtKB-SubCell"/>
</dbReference>
<dbReference type="GO" id="GO:0097363">
    <property type="term" value="F:protein O-acetylglucosaminyltransferase activity"/>
    <property type="evidence" value="ECO:0007669"/>
    <property type="project" value="TreeGrafter"/>
</dbReference>
<keyword evidence="10" id="KW-1185">Reference proteome</keyword>